<feature type="compositionally biased region" description="Low complexity" evidence="9">
    <location>
        <begin position="121"/>
        <end position="152"/>
    </location>
</feature>
<feature type="transmembrane region" description="Helical" evidence="7">
    <location>
        <begin position="229"/>
        <end position="249"/>
    </location>
</feature>
<evidence type="ECO:0000256" key="4">
    <source>
        <dbReference type="ARBA" id="ARBA00022989"/>
    </source>
</evidence>
<name>U6KR50_EIMTE</name>
<gene>
    <name evidence="11" type="ORF">ETH_00019260</name>
</gene>
<evidence type="ECO:0000256" key="5">
    <source>
        <dbReference type="ARBA" id="ARBA00023136"/>
    </source>
</evidence>
<feature type="compositionally biased region" description="Low complexity" evidence="9">
    <location>
        <begin position="46"/>
        <end position="78"/>
    </location>
</feature>
<dbReference type="OrthoDB" id="1924421at2759"/>
<evidence type="ECO:0000313" key="11">
    <source>
        <dbReference type="EMBL" id="CDJ40416.1"/>
    </source>
</evidence>
<keyword evidence="2 7" id="KW-0808">Transferase</keyword>
<comment type="subcellular location">
    <subcellularLocation>
        <location evidence="1">Membrane</location>
        <topology evidence="1">Multi-pass membrane protein</topology>
    </subcellularLocation>
</comment>
<comment type="domain">
    <text evidence="7">The DHHC domain is required for palmitoyltransferase activity.</text>
</comment>
<feature type="domain" description="Palmitoyltransferase DHHC" evidence="10">
    <location>
        <begin position="363"/>
        <end position="492"/>
    </location>
</feature>
<feature type="compositionally biased region" description="Basic and acidic residues" evidence="9">
    <location>
        <begin position="586"/>
        <end position="595"/>
    </location>
</feature>
<evidence type="ECO:0000256" key="7">
    <source>
        <dbReference type="RuleBase" id="RU079119"/>
    </source>
</evidence>
<dbReference type="GO" id="GO:0016020">
    <property type="term" value="C:membrane"/>
    <property type="evidence" value="ECO:0007669"/>
    <property type="project" value="UniProtKB-SubCell"/>
</dbReference>
<dbReference type="Pfam" id="PF01529">
    <property type="entry name" value="DHHC"/>
    <property type="match status" value="1"/>
</dbReference>
<dbReference type="GeneID" id="25252981"/>
<keyword evidence="4 7" id="KW-1133">Transmembrane helix</keyword>
<dbReference type="VEuPathDB" id="ToxoDB:ETH_00019260"/>
<evidence type="ECO:0000259" key="10">
    <source>
        <dbReference type="Pfam" id="PF01529"/>
    </source>
</evidence>
<feature type="transmembrane region" description="Helical" evidence="7">
    <location>
        <begin position="255"/>
        <end position="277"/>
    </location>
</feature>
<dbReference type="Proteomes" id="UP000030747">
    <property type="component" value="Unassembled WGS sequence"/>
</dbReference>
<dbReference type="GO" id="GO:0019706">
    <property type="term" value="F:protein-cysteine S-palmitoyltransferase activity"/>
    <property type="evidence" value="ECO:0007669"/>
    <property type="project" value="UniProtKB-EC"/>
</dbReference>
<dbReference type="AlphaFoldDB" id="U6KR50"/>
<feature type="transmembrane region" description="Helical" evidence="7">
    <location>
        <begin position="405"/>
        <end position="430"/>
    </location>
</feature>
<proteinExistence type="inferred from homology"/>
<dbReference type="GO" id="GO:0005783">
    <property type="term" value="C:endoplasmic reticulum"/>
    <property type="evidence" value="ECO:0007669"/>
    <property type="project" value="TreeGrafter"/>
</dbReference>
<feature type="region of interest" description="Disordered" evidence="9">
    <location>
        <begin position="554"/>
        <end position="595"/>
    </location>
</feature>
<reference evidence="11" key="2">
    <citation type="submission" date="2013-10" db="EMBL/GenBank/DDBJ databases">
        <authorList>
            <person name="Aslett M."/>
        </authorList>
    </citation>
    <scope>NUCLEOTIDE SEQUENCE [LARGE SCALE GENOMIC DNA]</scope>
    <source>
        <strain evidence="11">Houghton</strain>
    </source>
</reference>
<dbReference type="PANTHER" id="PTHR22883:SF203">
    <property type="entry name" value="PALMITOYLTRANSFERASE"/>
    <property type="match status" value="1"/>
</dbReference>
<accession>U6KR50</accession>
<feature type="coiled-coil region" evidence="8">
    <location>
        <begin position="329"/>
        <end position="356"/>
    </location>
</feature>
<sequence length="595" mass="61894">MPPGPPPAPAAAAAAAARPAAAAEAAAAGAAEAAAAPPAAAPAPAPAAAAPPAAAPAAAASPAAAPAAAAPAAAAAARPSRDVRGSSTPAPGANAGIQLHSLQKGPPGNWGPPSGAPPPSQQQQQQQQQPQQQQRESGALAGVSVGGSSSSSGPADSCSAAGRCSAAGHCCCCCCAAARGRGGYAEALYRQQQQQQQQQQQLCTWIDRTDSRPPGEFIRRHGFSKPFQVYQVASWVLFAADLLLFYLVAVPAVSVHLRLACGVLFGCCCCALFCLAYRCTAADPIDPLAFASGPYCPAAAAAAAAAADAAAAAADAPAAPGAGGAPGQQQQLQQQRDRLEQREALLQQQLQQQAAAAAEATRCCCCCGGVLERSKHCRSCNKCVDVFDHHCVWINNCVGKANYRAFVGMLFAAAATVLLLVAVPLYQIIAEAVSGSCRENWKQVYGGYNAVVFYFAAAVPIALNAPVLGLVLQLLLLHLYLLRHHMTTFDYITMRVEEEVERRSPSTKHRPCVEWIVIDKKRLRRARRKGRGAAADVSQCGSVQQLSSVELLTPKANEHQEALKTNDQPIDANEQQQQQQQQQQSEPREAAVHAV</sequence>
<dbReference type="EMBL" id="HG675163">
    <property type="protein sequence ID" value="CDJ40416.1"/>
    <property type="molecule type" value="Genomic_DNA"/>
</dbReference>
<evidence type="ECO:0000256" key="8">
    <source>
        <dbReference type="SAM" id="Coils"/>
    </source>
</evidence>
<keyword evidence="12" id="KW-1185">Reference proteome</keyword>
<dbReference type="InterPro" id="IPR001594">
    <property type="entry name" value="Palmitoyltrfase_DHHC"/>
</dbReference>
<organism evidence="11 12">
    <name type="scientific">Eimeria tenella</name>
    <name type="common">Coccidian parasite</name>
    <dbReference type="NCBI Taxonomy" id="5802"/>
    <lineage>
        <taxon>Eukaryota</taxon>
        <taxon>Sar</taxon>
        <taxon>Alveolata</taxon>
        <taxon>Apicomplexa</taxon>
        <taxon>Conoidasida</taxon>
        <taxon>Coccidia</taxon>
        <taxon>Eucoccidiorida</taxon>
        <taxon>Eimeriorina</taxon>
        <taxon>Eimeriidae</taxon>
        <taxon>Eimeria</taxon>
    </lineage>
</organism>
<feature type="compositionally biased region" description="Low complexity" evidence="9">
    <location>
        <begin position="575"/>
        <end position="584"/>
    </location>
</feature>
<keyword evidence="6 7" id="KW-0012">Acyltransferase</keyword>
<evidence type="ECO:0000256" key="3">
    <source>
        <dbReference type="ARBA" id="ARBA00022692"/>
    </source>
</evidence>
<evidence type="ECO:0000256" key="6">
    <source>
        <dbReference type="ARBA" id="ARBA00023315"/>
    </source>
</evidence>
<feature type="compositionally biased region" description="Low complexity" evidence="9">
    <location>
        <begin position="24"/>
        <end position="38"/>
    </location>
</feature>
<evidence type="ECO:0000256" key="1">
    <source>
        <dbReference type="ARBA" id="ARBA00004141"/>
    </source>
</evidence>
<dbReference type="GO" id="GO:0005794">
    <property type="term" value="C:Golgi apparatus"/>
    <property type="evidence" value="ECO:0007669"/>
    <property type="project" value="TreeGrafter"/>
</dbReference>
<dbReference type="PANTHER" id="PTHR22883">
    <property type="entry name" value="ZINC FINGER DHHC DOMAIN CONTAINING PROTEIN"/>
    <property type="match status" value="1"/>
</dbReference>
<dbReference type="InterPro" id="IPR039859">
    <property type="entry name" value="PFA4/ZDH16/20/ERF2-like"/>
</dbReference>
<comment type="catalytic activity">
    <reaction evidence="7">
        <text>L-cysteinyl-[protein] + hexadecanoyl-CoA = S-hexadecanoyl-L-cysteinyl-[protein] + CoA</text>
        <dbReference type="Rhea" id="RHEA:36683"/>
        <dbReference type="Rhea" id="RHEA-COMP:10131"/>
        <dbReference type="Rhea" id="RHEA-COMP:11032"/>
        <dbReference type="ChEBI" id="CHEBI:29950"/>
        <dbReference type="ChEBI" id="CHEBI:57287"/>
        <dbReference type="ChEBI" id="CHEBI:57379"/>
        <dbReference type="ChEBI" id="CHEBI:74151"/>
        <dbReference type="EC" id="2.3.1.225"/>
    </reaction>
</comment>
<keyword evidence="8" id="KW-0175">Coiled coil</keyword>
<keyword evidence="3 7" id="KW-0812">Transmembrane</keyword>
<dbReference type="PROSITE" id="PS50216">
    <property type="entry name" value="DHHC"/>
    <property type="match status" value="1"/>
</dbReference>
<reference evidence="11" key="1">
    <citation type="submission" date="2013-10" db="EMBL/GenBank/DDBJ databases">
        <title>Genomic analysis of the causative agents of coccidiosis in chickens.</title>
        <authorList>
            <person name="Reid A.J."/>
            <person name="Blake D."/>
            <person name="Billington K."/>
            <person name="Browne H."/>
            <person name="Dunn M."/>
            <person name="Hung S."/>
            <person name="Kawahara F."/>
            <person name="Miranda-Saavedra D."/>
            <person name="Mourier T."/>
            <person name="Nagra H."/>
            <person name="Otto T.D."/>
            <person name="Rawlings N."/>
            <person name="Sanchez A."/>
            <person name="Sanders M."/>
            <person name="Subramaniam C."/>
            <person name="Tay Y."/>
            <person name="Dear P."/>
            <person name="Doerig C."/>
            <person name="Gruber A."/>
            <person name="Parkinson J."/>
            <person name="Shirley M."/>
            <person name="Wan K.L."/>
            <person name="Berriman M."/>
            <person name="Tomley F."/>
            <person name="Pain A."/>
        </authorList>
    </citation>
    <scope>NUCLEOTIDE SEQUENCE [LARGE SCALE GENOMIC DNA]</scope>
    <source>
        <strain evidence="11">Houghton</strain>
    </source>
</reference>
<dbReference type="RefSeq" id="XP_013231166.1">
    <property type="nucleotide sequence ID" value="XM_013375712.1"/>
</dbReference>
<evidence type="ECO:0000313" key="12">
    <source>
        <dbReference type="Proteomes" id="UP000030747"/>
    </source>
</evidence>
<comment type="similarity">
    <text evidence="7">Belongs to the DHHC palmitoyltransferase family.</text>
</comment>
<dbReference type="VEuPathDB" id="ToxoDB:ETH2_1220400"/>
<dbReference type="GO" id="GO:0006612">
    <property type="term" value="P:protein targeting to membrane"/>
    <property type="evidence" value="ECO:0007669"/>
    <property type="project" value="TreeGrafter"/>
</dbReference>
<feature type="transmembrane region" description="Helical" evidence="7">
    <location>
        <begin position="450"/>
        <end position="477"/>
    </location>
</feature>
<feature type="region of interest" description="Disordered" evidence="9">
    <location>
        <begin position="24"/>
        <end position="152"/>
    </location>
</feature>
<keyword evidence="5 7" id="KW-0472">Membrane</keyword>
<evidence type="ECO:0000256" key="9">
    <source>
        <dbReference type="SAM" id="MobiDB-lite"/>
    </source>
</evidence>
<evidence type="ECO:0000256" key="2">
    <source>
        <dbReference type="ARBA" id="ARBA00022679"/>
    </source>
</evidence>
<protein>
    <recommendedName>
        <fullName evidence="7">Palmitoyltransferase</fullName>
        <ecNumber evidence="7">2.3.1.225</ecNumber>
    </recommendedName>
</protein>
<dbReference type="EC" id="2.3.1.225" evidence="7"/>